<feature type="domain" description="Rcc01698-like C-terminal" evidence="2">
    <location>
        <begin position="488"/>
        <end position="580"/>
    </location>
</feature>
<dbReference type="EMBL" id="FQZD01000012">
    <property type="protein sequence ID" value="SHJ10977.1"/>
    <property type="molecule type" value="Genomic_DNA"/>
</dbReference>
<evidence type="ECO:0000259" key="2">
    <source>
        <dbReference type="Pfam" id="PF23666"/>
    </source>
</evidence>
<evidence type="ECO:0000313" key="4">
    <source>
        <dbReference type="Proteomes" id="UP000322917"/>
    </source>
</evidence>
<organism evidence="3 4">
    <name type="scientific">Propionispora hippei DSM 15287</name>
    <dbReference type="NCBI Taxonomy" id="1123003"/>
    <lineage>
        <taxon>Bacteria</taxon>
        <taxon>Bacillati</taxon>
        <taxon>Bacillota</taxon>
        <taxon>Negativicutes</taxon>
        <taxon>Selenomonadales</taxon>
        <taxon>Sporomusaceae</taxon>
        <taxon>Propionispora</taxon>
    </lineage>
</organism>
<evidence type="ECO:0000259" key="1">
    <source>
        <dbReference type="Pfam" id="PF13550"/>
    </source>
</evidence>
<dbReference type="InterPro" id="IPR032876">
    <property type="entry name" value="J_dom"/>
</dbReference>
<dbReference type="Pfam" id="PF23666">
    <property type="entry name" value="Rcc01698_C"/>
    <property type="match status" value="1"/>
</dbReference>
<reference evidence="3 4" key="1">
    <citation type="submission" date="2016-11" db="EMBL/GenBank/DDBJ databases">
        <authorList>
            <person name="Varghese N."/>
            <person name="Submissions S."/>
        </authorList>
    </citation>
    <scope>NUCLEOTIDE SEQUENCE [LARGE SCALE GENOMIC DNA]</scope>
    <source>
        <strain evidence="3 4">DSM 15287</strain>
    </source>
</reference>
<dbReference type="Pfam" id="PF13550">
    <property type="entry name" value="Phage-tail_3"/>
    <property type="match status" value="1"/>
</dbReference>
<sequence>MATLLLATIPANAFWSAALTMLGGYIDSKLFGPHVTQEVGKMSDLQMQTASYGAPIPLILGTCRSTGNVIWSTKFVEHTKTEKQGGKGGGGGVTTTTYSYTVSFAVGICQGPITAIGRVWADGKLVDLAKYQHTVYLGGDTQTPDSWMEAVEGAGNVPAFRGLAYIVFKDLAIGDFGNRIPSFSFEVTRQIDNVKALVETVSLSAGLQYTDVDASDLEGLAITGISSAGDQTRRSIIEQLQAVFLFDSIERSGKIVFKRRNANTAYEIPDEYLGAYETSPPNEPYNLQYKDERELPRRLTINYLSKDKDYQQGTMSAYRQITQSKNEQTVSVQMVLADTDAKELAEVRLFEEWQNRKTLSLTLSNQFGWLLPGDIVKVPIQEQKQNFMITKTTYGKPGLIKIEAVATTQQVYTSVGRVVDSETNPSIPPAPGNVSISLFDLPLLPGETSAERMFAACTSDGAFYGANLFRSNDGGGTWSYVGQVTQNAVVGTTITVLPPGNSVTWDEASTVDVTLSHGTLESRPAGDVLNYFNAALIGAEIVQFKQASLIAANTYRLSGLLRGRLGTEHEVGCHIANEPFLMLNSLQSISFPASEWHMDKLYRIGPSTLPITDEKYRDYTVNLNGLGARPYSVCHVSGFRDGTGSLTVSWVRRARMNGDWKPYTDVPVGENSETYQVDVVSADGNIKRTITVNEPKAVYSANEQIADFGSLQAVVRVRIYQMSEVYGRGAVKEEVL</sequence>
<proteinExistence type="predicted"/>
<feature type="domain" description="Tip attachment protein J" evidence="1">
    <location>
        <begin position="231"/>
        <end position="393"/>
    </location>
</feature>
<accession>A0A1M6GM00</accession>
<dbReference type="OrthoDB" id="1681440at2"/>
<evidence type="ECO:0000313" key="3">
    <source>
        <dbReference type="EMBL" id="SHJ10977.1"/>
    </source>
</evidence>
<dbReference type="RefSeq" id="WP_149734526.1">
    <property type="nucleotide sequence ID" value="NZ_FQZD01000012.1"/>
</dbReference>
<dbReference type="Proteomes" id="UP000322917">
    <property type="component" value="Unassembled WGS sequence"/>
</dbReference>
<dbReference type="AlphaFoldDB" id="A0A1M6GM00"/>
<name>A0A1M6GM00_9FIRM</name>
<gene>
    <name evidence="3" type="ORF">SAMN02745170_01749</name>
</gene>
<protein>
    <submittedName>
        <fullName evidence="3">Phage tail protein</fullName>
    </submittedName>
</protein>
<keyword evidence="4" id="KW-1185">Reference proteome</keyword>
<dbReference type="InterPro" id="IPR056490">
    <property type="entry name" value="Rcc01698_C"/>
</dbReference>